<dbReference type="CDD" id="cd04301">
    <property type="entry name" value="NAT_SF"/>
    <property type="match status" value="1"/>
</dbReference>
<evidence type="ECO:0000313" key="3">
    <source>
        <dbReference type="Proteomes" id="UP000290261"/>
    </source>
</evidence>
<name>A0A444VR63_9FLAO</name>
<dbReference type="InterPro" id="IPR000182">
    <property type="entry name" value="GNAT_dom"/>
</dbReference>
<dbReference type="Proteomes" id="UP000290261">
    <property type="component" value="Unassembled WGS sequence"/>
</dbReference>
<dbReference type="SUPFAM" id="SSF55729">
    <property type="entry name" value="Acyl-CoA N-acyltransferases (Nat)"/>
    <property type="match status" value="1"/>
</dbReference>
<sequence>MSMEATLETVDLSTLDMYCSVGQKSYREHYLHLWENEDPTPYIAHSLEKSVVMQELEDPNAAHYLVKVGQEVAGIVKLVKNCGIDELSDDISLKAEKIYLLKAHSGKGLGKKVLQLIEQEALALKKKVIWLDTMQKGNPIQFYQKNGFVVKRESELTLAGAKASEKAMYILTKTL</sequence>
<keyword evidence="3" id="KW-1185">Reference proteome</keyword>
<reference evidence="2 3" key="1">
    <citation type="submission" date="2014-04" db="EMBL/GenBank/DDBJ databases">
        <title>Whole genome of Muricauda olearia.</title>
        <authorList>
            <person name="Zhang X.-H."/>
            <person name="Tang K."/>
        </authorList>
    </citation>
    <scope>NUCLEOTIDE SEQUENCE [LARGE SCALE GENOMIC DNA]</scope>
    <source>
        <strain evidence="2 3">Th120</strain>
    </source>
</reference>
<evidence type="ECO:0000259" key="1">
    <source>
        <dbReference type="PROSITE" id="PS51186"/>
    </source>
</evidence>
<feature type="domain" description="N-acetyltransferase" evidence="1">
    <location>
        <begin position="5"/>
        <end position="175"/>
    </location>
</feature>
<dbReference type="GO" id="GO:0016747">
    <property type="term" value="F:acyltransferase activity, transferring groups other than amino-acyl groups"/>
    <property type="evidence" value="ECO:0007669"/>
    <property type="project" value="InterPro"/>
</dbReference>
<dbReference type="InterPro" id="IPR016181">
    <property type="entry name" value="Acyl_CoA_acyltransferase"/>
</dbReference>
<proteinExistence type="predicted"/>
<dbReference type="EMBL" id="JJMP01000001">
    <property type="protein sequence ID" value="RYC53308.1"/>
    <property type="molecule type" value="Genomic_DNA"/>
</dbReference>
<dbReference type="Pfam" id="PF13508">
    <property type="entry name" value="Acetyltransf_7"/>
    <property type="match status" value="1"/>
</dbReference>
<dbReference type="PROSITE" id="PS51186">
    <property type="entry name" value="GNAT"/>
    <property type="match status" value="1"/>
</dbReference>
<comment type="caution">
    <text evidence="2">The sequence shown here is derived from an EMBL/GenBank/DDBJ whole genome shotgun (WGS) entry which is preliminary data.</text>
</comment>
<dbReference type="AlphaFoldDB" id="A0A444VR63"/>
<organism evidence="2 3">
    <name type="scientific">Flagellimonas olearia</name>
    <dbReference type="NCBI Taxonomy" id="552546"/>
    <lineage>
        <taxon>Bacteria</taxon>
        <taxon>Pseudomonadati</taxon>
        <taxon>Bacteroidota</taxon>
        <taxon>Flavobacteriia</taxon>
        <taxon>Flavobacteriales</taxon>
        <taxon>Flavobacteriaceae</taxon>
        <taxon>Flagellimonas</taxon>
    </lineage>
</organism>
<evidence type="ECO:0000313" key="2">
    <source>
        <dbReference type="EMBL" id="RYC53308.1"/>
    </source>
</evidence>
<dbReference type="Gene3D" id="3.40.630.30">
    <property type="match status" value="1"/>
</dbReference>
<gene>
    <name evidence="2" type="ORF">DN53_03545</name>
</gene>
<protein>
    <recommendedName>
        <fullName evidence="1">N-acetyltransferase domain-containing protein</fullName>
    </recommendedName>
</protein>
<accession>A0A444VR63</accession>